<name>A0A8J7MGC9_9BACT</name>
<dbReference type="SUPFAM" id="SSF52540">
    <property type="entry name" value="P-loop containing nucleoside triphosphate hydrolases"/>
    <property type="match status" value="1"/>
</dbReference>
<dbReference type="InterPro" id="IPR036390">
    <property type="entry name" value="WH_DNA-bd_sf"/>
</dbReference>
<dbReference type="Gene3D" id="1.10.10.10">
    <property type="entry name" value="Winged helix-like DNA-binding domain superfamily/Winged helix DNA-binding domain"/>
    <property type="match status" value="1"/>
</dbReference>
<dbReference type="InterPro" id="IPR027417">
    <property type="entry name" value="P-loop_NTPase"/>
</dbReference>
<dbReference type="SMART" id="SM00843">
    <property type="entry name" value="Ftsk_gamma"/>
    <property type="match status" value="1"/>
</dbReference>
<dbReference type="InterPro" id="IPR041027">
    <property type="entry name" value="FtsK_alpha"/>
</dbReference>
<sequence>MATAKNQKKSEQKEAPPWANEVQGIILLGFGALLMLSLLSYSPRDLPLTDWKWFANFATDAEPHLPRTNWIGPVGAILGLSTLQICGAAAYLVPPVLLLLGFAKIFQEQATSWRNWLGGGIFVISAAAFLGVQDWILTDWADKMIIIGPGGLLGDLLGQKVLVALLNKAGAIIVLLCIYLVSLILVTGIHPMTFISHCIRSLKAWWKQRSEEQVKRAKERHEARRREREKEKLKRERQREGNNSDSLELDISAEEKPKKKRASRKKAKTKPAETSADESPQPELPLKTTPPPQIIDASQRKKTPAAKPGDKLFDKKPAVGGLNTDGYEGYELPGFDLLNIDDVEEEEPEADKGELLAVQSKIVETLKAFGVEVSPGDITRGPTITRYEVYPSLGLRVSRITQLEADIARATCAERINILAPIPGKDTVGIEIANNKAVAVPLHELLQDKSFASAKNRIPLALGKDVYGNTVIGDLAAMPHLLVAGATGSGKSVCINSIITSILYKFSPDELRFIMVDPKVVEMQMYNSLPHLAVPVVTDPAKVVAALRWVVNEMENRYKIFAKVGVRNFDSFNKRPIEKEPEPEEVETPAEPEEEPDMEHIDSIVSALTDGELGPEAVDPEFDEFALEIPDRIPYIVIIIDELADLMQTAPADVEMNIARIAQKARAAGIHLIVATQTPRADVVTGIIKANIPSRIAFQVSSKLDSRVILDVGGADKLVGKGDMLYLPPGSAKLERAQGAFVSDEEVERIVDFCSNQVDQKFEKAVQESIESGGGSDDEENAVSDADEETIKKCLEVIYQEQKASTSLLQRRLRLGYTRAARMMDILEQRGIIGPQDGAKPRDILIHDAK</sequence>
<evidence type="ECO:0000256" key="1">
    <source>
        <dbReference type="ARBA" id="ARBA00004651"/>
    </source>
</evidence>
<dbReference type="Pfam" id="PF01580">
    <property type="entry name" value="FtsK_SpoIIIE"/>
    <property type="match status" value="1"/>
</dbReference>
<feature type="domain" description="FtsK" evidence="17">
    <location>
        <begin position="468"/>
        <end position="707"/>
    </location>
</feature>
<keyword evidence="11 16" id="KW-0472">Membrane</keyword>
<accession>A0A8J7MGC9</accession>
<dbReference type="SUPFAM" id="SSF46785">
    <property type="entry name" value="Winged helix' DNA-binding domain"/>
    <property type="match status" value="1"/>
</dbReference>
<evidence type="ECO:0000313" key="19">
    <source>
        <dbReference type="Proteomes" id="UP000624703"/>
    </source>
</evidence>
<dbReference type="InterPro" id="IPR036388">
    <property type="entry name" value="WH-like_DNA-bd_sf"/>
</dbReference>
<feature type="transmembrane region" description="Helical" evidence="16">
    <location>
        <begin position="172"/>
        <end position="192"/>
    </location>
</feature>
<keyword evidence="9 16" id="KW-1133">Transmembrane helix</keyword>
<reference evidence="18" key="1">
    <citation type="submission" date="2021-01" db="EMBL/GenBank/DDBJ databases">
        <title>Modified the classification status of verrucomicrobia.</title>
        <authorList>
            <person name="Feng X."/>
        </authorList>
    </citation>
    <scope>NUCLEOTIDE SEQUENCE</scope>
    <source>
        <strain evidence="18">_KCTC 22039</strain>
    </source>
</reference>
<dbReference type="PROSITE" id="PS50901">
    <property type="entry name" value="FTSK"/>
    <property type="match status" value="1"/>
</dbReference>
<dbReference type="Gene3D" id="3.40.50.300">
    <property type="entry name" value="P-loop containing nucleotide triphosphate hydrolases"/>
    <property type="match status" value="1"/>
</dbReference>
<dbReference type="InterPro" id="IPR025199">
    <property type="entry name" value="FtsK_4TM"/>
</dbReference>
<feature type="transmembrane region" description="Helical" evidence="16">
    <location>
        <begin position="115"/>
        <end position="132"/>
    </location>
</feature>
<dbReference type="RefSeq" id="WP_200312551.1">
    <property type="nucleotide sequence ID" value="NZ_JAENIM010000046.1"/>
</dbReference>
<evidence type="ECO:0000313" key="18">
    <source>
        <dbReference type="EMBL" id="MBK1792537.1"/>
    </source>
</evidence>
<keyword evidence="10" id="KW-0238">DNA-binding</keyword>
<keyword evidence="19" id="KW-1185">Reference proteome</keyword>
<dbReference type="GO" id="GO:0005886">
    <property type="term" value="C:plasma membrane"/>
    <property type="evidence" value="ECO:0007669"/>
    <property type="project" value="UniProtKB-SubCell"/>
</dbReference>
<feature type="compositionally biased region" description="Acidic residues" evidence="15">
    <location>
        <begin position="581"/>
        <end position="597"/>
    </location>
</feature>
<dbReference type="Gene3D" id="3.30.980.40">
    <property type="match status" value="1"/>
</dbReference>
<feature type="binding site" evidence="14">
    <location>
        <begin position="485"/>
        <end position="492"/>
    </location>
    <ligand>
        <name>ATP</name>
        <dbReference type="ChEBI" id="CHEBI:30616"/>
    </ligand>
</feature>
<dbReference type="InterPro" id="IPR002543">
    <property type="entry name" value="FtsK_dom"/>
</dbReference>
<dbReference type="EMBL" id="JAENIM010000046">
    <property type="protein sequence ID" value="MBK1792537.1"/>
    <property type="molecule type" value="Genomic_DNA"/>
</dbReference>
<keyword evidence="4" id="KW-0132">Cell division</keyword>
<dbReference type="SMART" id="SM00382">
    <property type="entry name" value="AAA"/>
    <property type="match status" value="1"/>
</dbReference>
<dbReference type="GO" id="GO:0051301">
    <property type="term" value="P:cell division"/>
    <property type="evidence" value="ECO:0007669"/>
    <property type="project" value="UniProtKB-KW"/>
</dbReference>
<protein>
    <submittedName>
        <fullName evidence="18">DNA translocase FtsK 4TM domain-containing protein</fullName>
    </submittedName>
</protein>
<feature type="transmembrane region" description="Helical" evidence="16">
    <location>
        <begin position="144"/>
        <end position="165"/>
    </location>
</feature>
<comment type="subcellular location">
    <subcellularLocation>
        <location evidence="1">Cell membrane</location>
        <topology evidence="1">Multi-pass membrane protein</topology>
    </subcellularLocation>
</comment>
<gene>
    <name evidence="18" type="ORF">JIN82_15335</name>
</gene>
<evidence type="ECO:0000256" key="15">
    <source>
        <dbReference type="SAM" id="MobiDB-lite"/>
    </source>
</evidence>
<feature type="compositionally biased region" description="Basic and acidic residues" evidence="15">
    <location>
        <begin position="308"/>
        <end position="317"/>
    </location>
</feature>
<dbReference type="PANTHER" id="PTHR22683">
    <property type="entry name" value="SPORULATION PROTEIN RELATED"/>
    <property type="match status" value="1"/>
</dbReference>
<dbReference type="InterPro" id="IPR003593">
    <property type="entry name" value="AAA+_ATPase"/>
</dbReference>
<evidence type="ECO:0000256" key="4">
    <source>
        <dbReference type="ARBA" id="ARBA00022618"/>
    </source>
</evidence>
<keyword evidence="12" id="KW-0131">Cell cycle</keyword>
<evidence type="ECO:0000256" key="16">
    <source>
        <dbReference type="SAM" id="Phobius"/>
    </source>
</evidence>
<evidence type="ECO:0000256" key="11">
    <source>
        <dbReference type="ARBA" id="ARBA00023136"/>
    </source>
</evidence>
<dbReference type="GO" id="GO:0005524">
    <property type="term" value="F:ATP binding"/>
    <property type="evidence" value="ECO:0007669"/>
    <property type="project" value="UniProtKB-UniRule"/>
</dbReference>
<feature type="transmembrane region" description="Helical" evidence="16">
    <location>
        <begin position="70"/>
        <end position="103"/>
    </location>
</feature>
<comment type="caution">
    <text evidence="18">The sequence shown here is derived from an EMBL/GenBank/DDBJ whole genome shotgun (WGS) entry which is preliminary data.</text>
</comment>
<feature type="transmembrane region" description="Helical" evidence="16">
    <location>
        <begin position="21"/>
        <end position="41"/>
    </location>
</feature>
<feature type="region of interest" description="Disordered" evidence="15">
    <location>
        <begin position="216"/>
        <end position="318"/>
    </location>
</feature>
<evidence type="ECO:0000256" key="10">
    <source>
        <dbReference type="ARBA" id="ARBA00023125"/>
    </source>
</evidence>
<keyword evidence="5 16" id="KW-0812">Transmembrane</keyword>
<comment type="similarity">
    <text evidence="2">Belongs to the FtsK/SpoIIIE/SftA family.</text>
</comment>
<evidence type="ECO:0000256" key="8">
    <source>
        <dbReference type="ARBA" id="ARBA00022840"/>
    </source>
</evidence>
<feature type="region of interest" description="Disordered" evidence="15">
    <location>
        <begin position="574"/>
        <end position="598"/>
    </location>
</feature>
<evidence type="ECO:0000256" key="12">
    <source>
        <dbReference type="ARBA" id="ARBA00023306"/>
    </source>
</evidence>
<keyword evidence="8 14" id="KW-0067">ATP-binding</keyword>
<evidence type="ECO:0000256" key="3">
    <source>
        <dbReference type="ARBA" id="ARBA00022475"/>
    </source>
</evidence>
<evidence type="ECO:0000259" key="17">
    <source>
        <dbReference type="PROSITE" id="PS50901"/>
    </source>
</evidence>
<proteinExistence type="inferred from homology"/>
<evidence type="ECO:0000256" key="5">
    <source>
        <dbReference type="ARBA" id="ARBA00022692"/>
    </source>
</evidence>
<dbReference type="AlphaFoldDB" id="A0A8J7MGC9"/>
<evidence type="ECO:0000256" key="2">
    <source>
        <dbReference type="ARBA" id="ARBA00006474"/>
    </source>
</evidence>
<evidence type="ECO:0000256" key="7">
    <source>
        <dbReference type="ARBA" id="ARBA00022829"/>
    </source>
</evidence>
<dbReference type="Pfam" id="PF09397">
    <property type="entry name" value="FtsK_gamma"/>
    <property type="match status" value="1"/>
</dbReference>
<dbReference type="PANTHER" id="PTHR22683:SF41">
    <property type="entry name" value="DNA TRANSLOCASE FTSK"/>
    <property type="match status" value="1"/>
</dbReference>
<keyword evidence="6 14" id="KW-0547">Nucleotide-binding</keyword>
<dbReference type="InterPro" id="IPR050206">
    <property type="entry name" value="FtsK/SpoIIIE/SftA"/>
</dbReference>
<evidence type="ECO:0000256" key="6">
    <source>
        <dbReference type="ARBA" id="ARBA00022741"/>
    </source>
</evidence>
<organism evidence="18 19">
    <name type="scientific">Persicirhabdus sediminis</name>
    <dbReference type="NCBI Taxonomy" id="454144"/>
    <lineage>
        <taxon>Bacteria</taxon>
        <taxon>Pseudomonadati</taxon>
        <taxon>Verrucomicrobiota</taxon>
        <taxon>Verrucomicrobiia</taxon>
        <taxon>Verrucomicrobiales</taxon>
        <taxon>Verrucomicrobiaceae</taxon>
        <taxon>Persicirhabdus</taxon>
    </lineage>
</organism>
<comment type="subunit">
    <text evidence="13">Homohexamer. Forms a ring that surrounds DNA.</text>
</comment>
<evidence type="ECO:0000256" key="14">
    <source>
        <dbReference type="PROSITE-ProRule" id="PRU00289"/>
    </source>
</evidence>
<dbReference type="Proteomes" id="UP000624703">
    <property type="component" value="Unassembled WGS sequence"/>
</dbReference>
<dbReference type="Pfam" id="PF13491">
    <property type="entry name" value="FtsK_4TM"/>
    <property type="match status" value="1"/>
</dbReference>
<keyword evidence="3" id="KW-1003">Cell membrane</keyword>
<evidence type="ECO:0000256" key="13">
    <source>
        <dbReference type="ARBA" id="ARBA00025923"/>
    </source>
</evidence>
<feature type="compositionally biased region" description="Basic residues" evidence="15">
    <location>
        <begin position="258"/>
        <end position="269"/>
    </location>
</feature>
<keyword evidence="7" id="KW-0159">Chromosome partition</keyword>
<dbReference type="GO" id="GO:0007059">
    <property type="term" value="P:chromosome segregation"/>
    <property type="evidence" value="ECO:0007669"/>
    <property type="project" value="UniProtKB-KW"/>
</dbReference>
<evidence type="ECO:0000256" key="9">
    <source>
        <dbReference type="ARBA" id="ARBA00022989"/>
    </source>
</evidence>
<dbReference type="GO" id="GO:0003677">
    <property type="term" value="F:DNA binding"/>
    <property type="evidence" value="ECO:0007669"/>
    <property type="project" value="UniProtKB-KW"/>
</dbReference>
<dbReference type="InterPro" id="IPR018541">
    <property type="entry name" value="Ftsk_gamma"/>
</dbReference>
<feature type="compositionally biased region" description="Basic and acidic residues" evidence="15">
    <location>
        <begin position="216"/>
        <end position="242"/>
    </location>
</feature>
<dbReference type="Pfam" id="PF17854">
    <property type="entry name" value="FtsK_alpha"/>
    <property type="match status" value="1"/>
</dbReference>